<dbReference type="AlphaFoldDB" id="A0A4Y2NR46"/>
<sequence>MTAYFSTKELFSDLHPFQPEDSAAPTTKRGIRKATGFAFGDLSLCLRQYLLIGNISEGLTGNFVFKKFSGFTGSCFLLEAISGHLSCDLIFESTSGILTEQFTLEDVTGCFDGGLYFGMHTFLNGF</sequence>
<gene>
    <name evidence="1" type="ORF">AVEN_199443_1</name>
</gene>
<evidence type="ECO:0000313" key="2">
    <source>
        <dbReference type="Proteomes" id="UP000499080"/>
    </source>
</evidence>
<dbReference type="Proteomes" id="UP000499080">
    <property type="component" value="Unassembled WGS sequence"/>
</dbReference>
<evidence type="ECO:0000313" key="1">
    <source>
        <dbReference type="EMBL" id="GBN42068.1"/>
    </source>
</evidence>
<name>A0A4Y2NR46_ARAVE</name>
<organism evidence="1 2">
    <name type="scientific">Araneus ventricosus</name>
    <name type="common">Orbweaver spider</name>
    <name type="synonym">Epeira ventricosa</name>
    <dbReference type="NCBI Taxonomy" id="182803"/>
    <lineage>
        <taxon>Eukaryota</taxon>
        <taxon>Metazoa</taxon>
        <taxon>Ecdysozoa</taxon>
        <taxon>Arthropoda</taxon>
        <taxon>Chelicerata</taxon>
        <taxon>Arachnida</taxon>
        <taxon>Araneae</taxon>
        <taxon>Araneomorphae</taxon>
        <taxon>Entelegynae</taxon>
        <taxon>Araneoidea</taxon>
        <taxon>Araneidae</taxon>
        <taxon>Araneus</taxon>
    </lineage>
</organism>
<comment type="caution">
    <text evidence="1">The sequence shown here is derived from an EMBL/GenBank/DDBJ whole genome shotgun (WGS) entry which is preliminary data.</text>
</comment>
<proteinExistence type="predicted"/>
<dbReference type="EMBL" id="BGPR01009755">
    <property type="protein sequence ID" value="GBN42068.1"/>
    <property type="molecule type" value="Genomic_DNA"/>
</dbReference>
<keyword evidence="2" id="KW-1185">Reference proteome</keyword>
<protein>
    <submittedName>
        <fullName evidence="1">Uncharacterized protein</fullName>
    </submittedName>
</protein>
<accession>A0A4Y2NR46</accession>
<reference evidence="1 2" key="1">
    <citation type="journal article" date="2019" name="Sci. Rep.">
        <title>Orb-weaving spider Araneus ventricosus genome elucidates the spidroin gene catalogue.</title>
        <authorList>
            <person name="Kono N."/>
            <person name="Nakamura H."/>
            <person name="Ohtoshi R."/>
            <person name="Moran D.A.P."/>
            <person name="Shinohara A."/>
            <person name="Yoshida Y."/>
            <person name="Fujiwara M."/>
            <person name="Mori M."/>
            <person name="Tomita M."/>
            <person name="Arakawa K."/>
        </authorList>
    </citation>
    <scope>NUCLEOTIDE SEQUENCE [LARGE SCALE GENOMIC DNA]</scope>
</reference>